<dbReference type="PANTHER" id="PTHR42776">
    <property type="entry name" value="SERINE PEPTIDASE S9 FAMILY MEMBER"/>
    <property type="match status" value="1"/>
</dbReference>
<proteinExistence type="predicted"/>
<dbReference type="PANTHER" id="PTHR42776:SF28">
    <property type="entry name" value="GLUTAMYL ENDOPEPTIDASE, CHLOROPLASTIC-RELATED"/>
    <property type="match status" value="1"/>
</dbReference>
<evidence type="ECO:0000259" key="4">
    <source>
        <dbReference type="Pfam" id="PF00326"/>
    </source>
</evidence>
<evidence type="ECO:0000313" key="6">
    <source>
        <dbReference type="Proteomes" id="UP000076079"/>
    </source>
</evidence>
<reference evidence="5 6" key="1">
    <citation type="journal article" date="2016" name="Genome Announc.">
        <title>First Complete Genome Sequence of a Subdivision 6 Acidobacterium Strain.</title>
        <authorList>
            <person name="Huang S."/>
            <person name="Vieira S."/>
            <person name="Bunk B."/>
            <person name="Riedel T."/>
            <person name="Sproer C."/>
            <person name="Overmann J."/>
        </authorList>
    </citation>
    <scope>NUCLEOTIDE SEQUENCE [LARGE SCALE GENOMIC DNA]</scope>
    <source>
        <strain evidence="6">DSM 100886 HEG_-6_39</strain>
    </source>
</reference>
<organism evidence="5 6">
    <name type="scientific">Luteitalea pratensis</name>
    <dbReference type="NCBI Taxonomy" id="1855912"/>
    <lineage>
        <taxon>Bacteria</taxon>
        <taxon>Pseudomonadati</taxon>
        <taxon>Acidobacteriota</taxon>
        <taxon>Vicinamibacteria</taxon>
        <taxon>Vicinamibacterales</taxon>
        <taxon>Vicinamibacteraceae</taxon>
        <taxon>Luteitalea</taxon>
    </lineage>
</organism>
<dbReference type="PATRIC" id="fig|1813736.3.peg.496"/>
<dbReference type="ESTHER" id="9bact-a0a143pfv5">
    <property type="family name" value="Glutamyl_Peptidase_S9"/>
</dbReference>
<dbReference type="RefSeq" id="WP_110174490.1">
    <property type="nucleotide sequence ID" value="NZ_CP015136.1"/>
</dbReference>
<protein>
    <submittedName>
        <fullName evidence="5">Prolyl tripeptidyl peptidase</fullName>
        <ecNumber evidence="5">3.4.14.12</ecNumber>
    </submittedName>
</protein>
<feature type="domain" description="Peptidase S9 prolyl oligopeptidase catalytic" evidence="4">
    <location>
        <begin position="655"/>
        <end position="810"/>
    </location>
</feature>
<sequence precursor="true">MTCCRLGALALATFTLSQAALAQSPSGYRVPRDPIPAILDAPPVPSALLAPTGDRLVLLQPRAMPSIAEMAEPLRRLGGVRFAIASGAPVGGSSYGAASVAGLDGRTPRPVSIPLTGADRLLPIGFSPDGTNYALAVVRADQVQLWLVDSAAATARQVPGVRLSAPLGVRCEWMADSRALVCLTAPASRSPEPTLPAAPSGPNVQETRGTPAPVRTYQDLLASPHDEALFAWHVTSTISVIPVAGSPPRLVGGEGLYTMAQPAPGGHFLLVESIARPFSRLVPYDDFPKHVRVIDMSGAEVYSLAKLPLADTVPINGVPVGPRRYSWDPTQPARVTWVVALDEGDPKKTVPNRDRLMALVLPARMAPVTWHRTKDRCQNISWTEDGQALVTESDRPTRRTRLSVVGRDGTARVLFERSTEDAYANPGSPYSAPGRDTVLTHQGGIYLLGQGASPEGDRPFADRLDLATGKATRLFRSSGEQVEQVVAVVSPDGSRLLTRHESKMSPPNYVLRTIAPGTGNRDPGTANRASGVGSRLALTSFADPAPQMQGVTKERLSYTRKDGVALSATLYLPAGHTPGTRWPLLMWAYPQEFTNAATAGQVSGSPYRFDAIRGASHLLLLTQGYAILDNPSMPIVGEGETANDHYVEQLVASAEAAVDAVVARGVADRDRIAVGGHSYGAFMTANLLAHTDLFRAGIARSGAYNRTLTPFGFQSESRTFWEVPDVYARMSPFWYAHKINEPILLTHGEADNNSGTFPIQSERFYMALKGHGATVRYVTLPHEAHGYAARESVLHTVAEMLDWLDTHVKNASARPATAASR</sequence>
<evidence type="ECO:0000256" key="3">
    <source>
        <dbReference type="SAM" id="SignalP"/>
    </source>
</evidence>
<feature type="signal peptide" evidence="3">
    <location>
        <begin position="1"/>
        <end position="22"/>
    </location>
</feature>
<dbReference type="Pfam" id="PF00326">
    <property type="entry name" value="Peptidase_S9"/>
    <property type="match status" value="1"/>
</dbReference>
<evidence type="ECO:0000256" key="2">
    <source>
        <dbReference type="SAM" id="MobiDB-lite"/>
    </source>
</evidence>
<accession>A0A143PFV5</accession>
<feature type="region of interest" description="Disordered" evidence="2">
    <location>
        <begin position="189"/>
        <end position="209"/>
    </location>
</feature>
<dbReference type="InterPro" id="IPR029058">
    <property type="entry name" value="AB_hydrolase_fold"/>
</dbReference>
<dbReference type="EC" id="3.4.14.12" evidence="5"/>
<keyword evidence="3" id="KW-0732">Signal</keyword>
<dbReference type="SUPFAM" id="SSF82171">
    <property type="entry name" value="DPP6 N-terminal domain-like"/>
    <property type="match status" value="1"/>
</dbReference>
<reference evidence="6" key="2">
    <citation type="submission" date="2016-04" db="EMBL/GenBank/DDBJ databases">
        <title>First Complete Genome Sequence of a Subdivision 6 Acidobacterium.</title>
        <authorList>
            <person name="Huang S."/>
            <person name="Vieira S."/>
            <person name="Bunk B."/>
            <person name="Riedel T."/>
            <person name="Sproeer C."/>
            <person name="Overmann J."/>
        </authorList>
    </citation>
    <scope>NUCLEOTIDE SEQUENCE [LARGE SCALE GENOMIC DNA]</scope>
    <source>
        <strain evidence="6">DSM 100886 HEG_-6_39</strain>
    </source>
</reference>
<dbReference type="AlphaFoldDB" id="A0A143PFV5"/>
<keyword evidence="6" id="KW-1185">Reference proteome</keyword>
<dbReference type="SUPFAM" id="SSF53474">
    <property type="entry name" value="alpha/beta-Hydrolases"/>
    <property type="match status" value="1"/>
</dbReference>
<feature type="region of interest" description="Disordered" evidence="2">
    <location>
        <begin position="508"/>
        <end position="530"/>
    </location>
</feature>
<evidence type="ECO:0000256" key="1">
    <source>
        <dbReference type="ARBA" id="ARBA00022801"/>
    </source>
</evidence>
<dbReference type="OrthoDB" id="108903at2"/>
<dbReference type="InterPro" id="IPR001375">
    <property type="entry name" value="Peptidase_S9_cat"/>
</dbReference>
<keyword evidence="1 5" id="KW-0378">Hydrolase</keyword>
<dbReference type="Gene3D" id="3.40.50.1820">
    <property type="entry name" value="alpha/beta hydrolase"/>
    <property type="match status" value="1"/>
</dbReference>
<dbReference type="GO" id="GO:0004252">
    <property type="term" value="F:serine-type endopeptidase activity"/>
    <property type="evidence" value="ECO:0007669"/>
    <property type="project" value="TreeGrafter"/>
</dbReference>
<dbReference type="EMBL" id="CP015136">
    <property type="protein sequence ID" value="AMY07306.1"/>
    <property type="molecule type" value="Genomic_DNA"/>
</dbReference>
<dbReference type="KEGG" id="abac:LuPra_00473"/>
<dbReference type="Proteomes" id="UP000076079">
    <property type="component" value="Chromosome"/>
</dbReference>
<evidence type="ECO:0000313" key="5">
    <source>
        <dbReference type="EMBL" id="AMY07306.1"/>
    </source>
</evidence>
<dbReference type="GO" id="GO:0006508">
    <property type="term" value="P:proteolysis"/>
    <property type="evidence" value="ECO:0007669"/>
    <property type="project" value="InterPro"/>
</dbReference>
<dbReference type="STRING" id="1855912.LuPra_00473"/>
<feature type="chain" id="PRO_5007511240" evidence="3">
    <location>
        <begin position="23"/>
        <end position="821"/>
    </location>
</feature>
<gene>
    <name evidence="5" type="primary">ptpA_1</name>
    <name evidence="5" type="ORF">LuPra_00473</name>
</gene>
<name>A0A143PFV5_LUTPR</name>